<accession>A0A381TQG7</accession>
<gene>
    <name evidence="1" type="ORF">METZ01_LOCUS71124</name>
</gene>
<sequence>MKTSLLKKLAPCFTRREKKHRKLSQIQIENFDLNDFLFYRENRS</sequence>
<dbReference type="EMBL" id="UINC01004987">
    <property type="protein sequence ID" value="SVA18270.1"/>
    <property type="molecule type" value="Genomic_DNA"/>
</dbReference>
<name>A0A381TQG7_9ZZZZ</name>
<evidence type="ECO:0000313" key="1">
    <source>
        <dbReference type="EMBL" id="SVA18270.1"/>
    </source>
</evidence>
<organism evidence="1">
    <name type="scientific">marine metagenome</name>
    <dbReference type="NCBI Taxonomy" id="408172"/>
    <lineage>
        <taxon>unclassified sequences</taxon>
        <taxon>metagenomes</taxon>
        <taxon>ecological metagenomes</taxon>
    </lineage>
</organism>
<protein>
    <submittedName>
        <fullName evidence="1">Uncharacterized protein</fullName>
    </submittedName>
</protein>
<reference evidence="1" key="1">
    <citation type="submission" date="2018-05" db="EMBL/GenBank/DDBJ databases">
        <authorList>
            <person name="Lanie J.A."/>
            <person name="Ng W.-L."/>
            <person name="Kazmierczak K.M."/>
            <person name="Andrzejewski T.M."/>
            <person name="Davidsen T.M."/>
            <person name="Wayne K.J."/>
            <person name="Tettelin H."/>
            <person name="Glass J.I."/>
            <person name="Rusch D."/>
            <person name="Podicherti R."/>
            <person name="Tsui H.-C.T."/>
            <person name="Winkler M.E."/>
        </authorList>
    </citation>
    <scope>NUCLEOTIDE SEQUENCE</scope>
</reference>
<dbReference type="AlphaFoldDB" id="A0A381TQG7"/>
<proteinExistence type="predicted"/>